<reference evidence="4 5" key="1">
    <citation type="submission" date="2016-10" db="EMBL/GenBank/DDBJ databases">
        <authorList>
            <person name="de Groot N.N."/>
        </authorList>
    </citation>
    <scope>NUCLEOTIDE SEQUENCE [LARGE SCALE GENOMIC DNA]</scope>
    <source>
        <strain evidence="4 5">Nl18</strain>
    </source>
</reference>
<sequence>MMDSVKNAGENISRRLSRTWDHISDGWRELVHHGSDALTHFVHRKGEEDKGQESAASTPAFPRWSILAGDMEETDGEIVVRIEVPGMEKKDFEISIEGKMLSLRGEKRFERDTNDSKYHVMERAYGVFQRTLPLPVEVNEDKAEADYKNGVLTVRLPKLNVEKRRFISIS</sequence>
<comment type="similarity">
    <text evidence="1 2">Belongs to the small heat shock protein (HSP20) family.</text>
</comment>
<dbReference type="Gene3D" id="2.60.40.790">
    <property type="match status" value="1"/>
</dbReference>
<proteinExistence type="inferred from homology"/>
<gene>
    <name evidence="4" type="ORF">SAMN05216404_101371</name>
</gene>
<organism evidence="4 5">
    <name type="scientific">Nitrosospira multiformis</name>
    <dbReference type="NCBI Taxonomy" id="1231"/>
    <lineage>
        <taxon>Bacteria</taxon>
        <taxon>Pseudomonadati</taxon>
        <taxon>Pseudomonadota</taxon>
        <taxon>Betaproteobacteria</taxon>
        <taxon>Nitrosomonadales</taxon>
        <taxon>Nitrosomonadaceae</taxon>
        <taxon>Nitrosospira</taxon>
    </lineage>
</organism>
<name>A0A1H8BZ04_9PROT</name>
<evidence type="ECO:0000256" key="2">
    <source>
        <dbReference type="RuleBase" id="RU003616"/>
    </source>
</evidence>
<dbReference type="EMBL" id="FOCT01000001">
    <property type="protein sequence ID" value="SEM87077.1"/>
    <property type="molecule type" value="Genomic_DNA"/>
</dbReference>
<dbReference type="PANTHER" id="PTHR11527">
    <property type="entry name" value="HEAT-SHOCK PROTEIN 20 FAMILY MEMBER"/>
    <property type="match status" value="1"/>
</dbReference>
<dbReference type="InterPro" id="IPR031107">
    <property type="entry name" value="Small_HSP"/>
</dbReference>
<dbReference type="PROSITE" id="PS01031">
    <property type="entry name" value="SHSP"/>
    <property type="match status" value="1"/>
</dbReference>
<dbReference type="InterPro" id="IPR008978">
    <property type="entry name" value="HSP20-like_chaperone"/>
</dbReference>
<evidence type="ECO:0000259" key="3">
    <source>
        <dbReference type="PROSITE" id="PS01031"/>
    </source>
</evidence>
<evidence type="ECO:0000313" key="4">
    <source>
        <dbReference type="EMBL" id="SEM87077.1"/>
    </source>
</evidence>
<feature type="domain" description="SHSP" evidence="3">
    <location>
        <begin position="55"/>
        <end position="170"/>
    </location>
</feature>
<accession>A0A1H8BZ04</accession>
<dbReference type="Proteomes" id="UP000183898">
    <property type="component" value="Unassembled WGS sequence"/>
</dbReference>
<keyword evidence="4" id="KW-0346">Stress response</keyword>
<evidence type="ECO:0000313" key="5">
    <source>
        <dbReference type="Proteomes" id="UP000183898"/>
    </source>
</evidence>
<evidence type="ECO:0000256" key="1">
    <source>
        <dbReference type="PROSITE-ProRule" id="PRU00285"/>
    </source>
</evidence>
<dbReference type="SUPFAM" id="SSF49764">
    <property type="entry name" value="HSP20-like chaperones"/>
    <property type="match status" value="1"/>
</dbReference>
<dbReference type="AlphaFoldDB" id="A0A1H8BZ04"/>
<dbReference type="InterPro" id="IPR002068">
    <property type="entry name" value="A-crystallin/Hsp20_dom"/>
</dbReference>
<dbReference type="Pfam" id="PF00011">
    <property type="entry name" value="HSP20"/>
    <property type="match status" value="1"/>
</dbReference>
<dbReference type="RefSeq" id="WP_074743855.1">
    <property type="nucleotide sequence ID" value="NZ_FOCT01000001.1"/>
</dbReference>
<dbReference type="CDD" id="cd06464">
    <property type="entry name" value="ACD_sHsps-like"/>
    <property type="match status" value="1"/>
</dbReference>
<protein>
    <submittedName>
        <fullName evidence="4">Heat shock protein Hsp20</fullName>
    </submittedName>
</protein>